<evidence type="ECO:0000313" key="2">
    <source>
        <dbReference type="EMBL" id="MFC0263725.1"/>
    </source>
</evidence>
<keyword evidence="1" id="KW-1133">Transmembrane helix</keyword>
<name>A0ABV6FV16_9BACT</name>
<organism evidence="2 3">
    <name type="scientific">Fontibacter flavus</name>
    <dbReference type="NCBI Taxonomy" id="654838"/>
    <lineage>
        <taxon>Bacteria</taxon>
        <taxon>Pseudomonadati</taxon>
        <taxon>Bacteroidota</taxon>
        <taxon>Cytophagia</taxon>
        <taxon>Cytophagales</taxon>
        <taxon>Cyclobacteriaceae</taxon>
        <taxon>Fontibacter</taxon>
    </lineage>
</organism>
<proteinExistence type="predicted"/>
<feature type="transmembrane region" description="Helical" evidence="1">
    <location>
        <begin position="12"/>
        <end position="31"/>
    </location>
</feature>
<evidence type="ECO:0000256" key="1">
    <source>
        <dbReference type="SAM" id="Phobius"/>
    </source>
</evidence>
<dbReference type="RefSeq" id="WP_382388197.1">
    <property type="nucleotide sequence ID" value="NZ_JBHLWI010000037.1"/>
</dbReference>
<keyword evidence="1" id="KW-0812">Transmembrane</keyword>
<comment type="caution">
    <text evidence="2">The sequence shown here is derived from an EMBL/GenBank/DDBJ whole genome shotgun (WGS) entry which is preliminary data.</text>
</comment>
<dbReference type="Proteomes" id="UP001589797">
    <property type="component" value="Unassembled WGS sequence"/>
</dbReference>
<evidence type="ECO:0008006" key="4">
    <source>
        <dbReference type="Google" id="ProtNLM"/>
    </source>
</evidence>
<dbReference type="EMBL" id="JBHLWI010000037">
    <property type="protein sequence ID" value="MFC0263725.1"/>
    <property type="molecule type" value="Genomic_DNA"/>
</dbReference>
<protein>
    <recommendedName>
        <fullName evidence="4">DUF4760 domain-containing protein</fullName>
    </recommendedName>
</protein>
<accession>A0ABV6FV16</accession>
<reference evidence="2 3" key="1">
    <citation type="submission" date="2024-09" db="EMBL/GenBank/DDBJ databases">
        <authorList>
            <person name="Sun Q."/>
            <person name="Mori K."/>
        </authorList>
    </citation>
    <scope>NUCLEOTIDE SEQUENCE [LARGE SCALE GENOMIC DNA]</scope>
    <source>
        <strain evidence="2 3">CCM 7650</strain>
    </source>
</reference>
<keyword evidence="3" id="KW-1185">Reference proteome</keyword>
<evidence type="ECO:0000313" key="3">
    <source>
        <dbReference type="Proteomes" id="UP001589797"/>
    </source>
</evidence>
<keyword evidence="1" id="KW-0472">Membrane</keyword>
<sequence>MLNEITWEQFFLALGILFTVYYLYVAARYFGKEIAAKMELKIPSKKKGEKPETSILLSESQFAKAFGELEMINADLREKVIPTFARSKDKKVLLFQITQKLETFEGLKVPAFRHAINNCIHAEAKKIGLEITHEELENRWKALIENMPINKNQKP</sequence>
<gene>
    <name evidence="2" type="ORF">ACFFIP_13615</name>
</gene>